<dbReference type="Gene3D" id="1.10.8.280">
    <property type="entry name" value="ABC transporter ATPase domain-like"/>
    <property type="match status" value="1"/>
</dbReference>
<name>A0A1G9IYR1_9ACTN</name>
<evidence type="ECO:0000256" key="9">
    <source>
        <dbReference type="ARBA" id="ARBA00023125"/>
    </source>
</evidence>
<comment type="subcellular location">
    <subcellularLocation>
        <location evidence="1">Cytoplasm</location>
    </subcellularLocation>
</comment>
<dbReference type="SUPFAM" id="SSF52540">
    <property type="entry name" value="P-loop containing nucleoside triphosphate hydrolases"/>
    <property type="match status" value="2"/>
</dbReference>
<dbReference type="RefSeq" id="WP_090944176.1">
    <property type="nucleotide sequence ID" value="NZ_FNDJ01000024.1"/>
</dbReference>
<dbReference type="InterPro" id="IPR017871">
    <property type="entry name" value="ABC_transporter-like_CS"/>
</dbReference>
<dbReference type="PROSITE" id="PS00211">
    <property type="entry name" value="ABC_TRANSPORTER_1"/>
    <property type="match status" value="1"/>
</dbReference>
<evidence type="ECO:0000256" key="5">
    <source>
        <dbReference type="ARBA" id="ARBA00022763"/>
    </source>
</evidence>
<evidence type="ECO:0000256" key="1">
    <source>
        <dbReference type="ARBA" id="ARBA00004496"/>
    </source>
</evidence>
<dbReference type="GO" id="GO:0005524">
    <property type="term" value="F:ATP binding"/>
    <property type="evidence" value="ECO:0007669"/>
    <property type="project" value="UniProtKB-KW"/>
</dbReference>
<dbReference type="PANTHER" id="PTHR43152">
    <property type="entry name" value="UVRABC SYSTEM PROTEIN A"/>
    <property type="match status" value="1"/>
</dbReference>
<evidence type="ECO:0000256" key="7">
    <source>
        <dbReference type="ARBA" id="ARBA00022840"/>
    </source>
</evidence>
<keyword evidence="6" id="KW-0228">DNA excision</keyword>
<dbReference type="InterPro" id="IPR003439">
    <property type="entry name" value="ABC_transporter-like_ATP-bd"/>
</dbReference>
<dbReference type="GO" id="GO:0005737">
    <property type="term" value="C:cytoplasm"/>
    <property type="evidence" value="ECO:0007669"/>
    <property type="project" value="UniProtKB-SubCell"/>
</dbReference>
<comment type="similarity">
    <text evidence="11">Belongs to the ABC transporter superfamily. UvrA family.</text>
</comment>
<feature type="domain" description="ABC transporter" evidence="14">
    <location>
        <begin position="449"/>
        <end position="738"/>
    </location>
</feature>
<gene>
    <name evidence="15" type="ORF">SAMN05421869_12494</name>
</gene>
<keyword evidence="5" id="KW-0227">DNA damage</keyword>
<dbReference type="GO" id="GO:0003677">
    <property type="term" value="F:DNA binding"/>
    <property type="evidence" value="ECO:0007669"/>
    <property type="project" value="UniProtKB-KW"/>
</dbReference>
<evidence type="ECO:0000256" key="10">
    <source>
        <dbReference type="ARBA" id="ARBA00023204"/>
    </source>
</evidence>
<reference evidence="15 16" key="1">
    <citation type="submission" date="2016-10" db="EMBL/GenBank/DDBJ databases">
        <authorList>
            <person name="de Groot N.N."/>
        </authorList>
    </citation>
    <scope>NUCLEOTIDE SEQUENCE [LARGE SCALE GENOMIC DNA]</scope>
    <source>
        <strain evidence="15 16">CGMCC 4.6533</strain>
    </source>
</reference>
<keyword evidence="7" id="KW-0067">ATP-binding</keyword>
<evidence type="ECO:0000256" key="6">
    <source>
        <dbReference type="ARBA" id="ARBA00022769"/>
    </source>
</evidence>
<dbReference type="Pfam" id="PF00005">
    <property type="entry name" value="ABC_tran"/>
    <property type="match status" value="1"/>
</dbReference>
<keyword evidence="4" id="KW-0547">Nucleotide-binding</keyword>
<evidence type="ECO:0000259" key="14">
    <source>
        <dbReference type="PROSITE" id="PS50893"/>
    </source>
</evidence>
<dbReference type="AlphaFoldDB" id="A0A1G9IYR1"/>
<dbReference type="Gene3D" id="3.40.50.300">
    <property type="entry name" value="P-loop containing nucleotide triphosphate hydrolases"/>
    <property type="match status" value="3"/>
</dbReference>
<sequence length="747" mass="80613">MTERTITLRQVRTNNLAGLDVDIPRNRLVVFVGVSGSGKSSLVYDTIAAEAGNQLNETFPPFIRNRLPKWTRPDVEHAGGLTPVIVIDQRRIGGNARSTVGTITDAWTYLRLLFSRLSRPHVGDSNHFSFNDRAGMCPTCSGLGEVVVSAVDRFLDLDRSLAEGAILLPGFVNGGYWYGQYADIGVFDPRTPLRDWSPAQREALLYGGEAAAGLGLKLPKEYKGLVEHFERIYLHTSADLSERKQEAIRRFTEAETCPECAGDRLNKAARTATVLDRTIGELSRMEITDLVHHVRAITSPQVAPAVAALTARLEAMITIGLGYLTLSRATTTLSGGESQRVKTVKHLGSSLTEMTYVVDEPTVGLHPTDVESMIELLERLRDRGNNVLVVEHDPAVMARADQIIEIGPAAGAAGGRLVFQGTYPLLKDADTPTGRALGRHRPVKRAPRTATGDVVIADAARNNLRNVTVRIPAGVMTVLTGVAGSGKSSLADELVAQHDAIVIDQRPVSTNRRSTPITYTGVAPAIRKLFARHNNVPAGLFSANSDGACPDCDGLGVIHTDLAFMDGHEVVCETCQGRRFTPEVLALTVNGLSIADVNDLTIDQAITQLPDAGIARALGRLAAVGLDYLRLGQSLSTLSGGECQRVKIAKELRSAERPTTYVLDEPTTGLHLTDIETFLHVLDELVEQGHTVVVIEHNLDVIRQADWLIDLGPGPGKHGGSILYEGHVAGYTGRDTPTCQALTRAGR</sequence>
<protein>
    <recommendedName>
        <fullName evidence="12">UvrABC system protein A</fullName>
    </recommendedName>
    <alternativeName>
        <fullName evidence="13">Excinuclease ABC subunit A</fullName>
    </alternativeName>
</protein>
<evidence type="ECO:0000256" key="8">
    <source>
        <dbReference type="ARBA" id="ARBA00022881"/>
    </source>
</evidence>
<keyword evidence="16" id="KW-1185">Reference proteome</keyword>
<keyword evidence="8" id="KW-0267">Excision nuclease</keyword>
<dbReference type="EMBL" id="FNDJ01000024">
    <property type="protein sequence ID" value="SDL30409.1"/>
    <property type="molecule type" value="Genomic_DNA"/>
</dbReference>
<evidence type="ECO:0000313" key="16">
    <source>
        <dbReference type="Proteomes" id="UP000199202"/>
    </source>
</evidence>
<dbReference type="Proteomes" id="UP000199202">
    <property type="component" value="Unassembled WGS sequence"/>
</dbReference>
<evidence type="ECO:0000256" key="2">
    <source>
        <dbReference type="ARBA" id="ARBA00022490"/>
    </source>
</evidence>
<evidence type="ECO:0000256" key="3">
    <source>
        <dbReference type="ARBA" id="ARBA00022737"/>
    </source>
</evidence>
<evidence type="ECO:0000256" key="11">
    <source>
        <dbReference type="ARBA" id="ARBA00038000"/>
    </source>
</evidence>
<keyword evidence="10" id="KW-0234">DNA repair</keyword>
<keyword evidence="3" id="KW-0677">Repeat</keyword>
<dbReference type="InterPro" id="IPR027417">
    <property type="entry name" value="P-loop_NTPase"/>
</dbReference>
<dbReference type="PROSITE" id="PS50893">
    <property type="entry name" value="ABC_TRANSPORTER_2"/>
    <property type="match status" value="1"/>
</dbReference>
<dbReference type="STRING" id="633440.SAMN05421869_12494"/>
<dbReference type="Gene3D" id="1.20.1580.10">
    <property type="entry name" value="ABC transporter ATPase like domain"/>
    <property type="match status" value="2"/>
</dbReference>
<dbReference type="PANTHER" id="PTHR43152:SF3">
    <property type="entry name" value="UVRABC SYSTEM PROTEIN A"/>
    <property type="match status" value="1"/>
</dbReference>
<accession>A0A1G9IYR1</accession>
<dbReference type="GO" id="GO:0006281">
    <property type="term" value="P:DNA repair"/>
    <property type="evidence" value="ECO:0007669"/>
    <property type="project" value="UniProtKB-KW"/>
</dbReference>
<organism evidence="15 16">
    <name type="scientific">Nonomuraea jiangxiensis</name>
    <dbReference type="NCBI Taxonomy" id="633440"/>
    <lineage>
        <taxon>Bacteria</taxon>
        <taxon>Bacillati</taxon>
        <taxon>Actinomycetota</taxon>
        <taxon>Actinomycetes</taxon>
        <taxon>Streptosporangiales</taxon>
        <taxon>Streptosporangiaceae</taxon>
        <taxon>Nonomuraea</taxon>
    </lineage>
</organism>
<dbReference type="OrthoDB" id="9809851at2"/>
<keyword evidence="2" id="KW-0963">Cytoplasm</keyword>
<proteinExistence type="inferred from homology"/>
<evidence type="ECO:0000256" key="12">
    <source>
        <dbReference type="ARBA" id="ARBA00039316"/>
    </source>
</evidence>
<keyword evidence="9" id="KW-0238">DNA-binding</keyword>
<dbReference type="GO" id="GO:0016887">
    <property type="term" value="F:ATP hydrolysis activity"/>
    <property type="evidence" value="ECO:0007669"/>
    <property type="project" value="InterPro"/>
</dbReference>
<dbReference type="GO" id="GO:0004518">
    <property type="term" value="F:nuclease activity"/>
    <property type="evidence" value="ECO:0007669"/>
    <property type="project" value="UniProtKB-KW"/>
</dbReference>
<evidence type="ECO:0000256" key="13">
    <source>
        <dbReference type="ARBA" id="ARBA00042156"/>
    </source>
</evidence>
<evidence type="ECO:0000256" key="4">
    <source>
        <dbReference type="ARBA" id="ARBA00022741"/>
    </source>
</evidence>
<evidence type="ECO:0000313" key="15">
    <source>
        <dbReference type="EMBL" id="SDL30409.1"/>
    </source>
</evidence>